<dbReference type="SUPFAM" id="SSF54427">
    <property type="entry name" value="NTF2-like"/>
    <property type="match status" value="1"/>
</dbReference>
<proteinExistence type="predicted"/>
<evidence type="ECO:0000259" key="1">
    <source>
        <dbReference type="Pfam" id="PF12680"/>
    </source>
</evidence>
<sequence>MNFESLIKKMTRAAVQGNGAMVADCFTADGVYHDVFYGNFTGQDIARMIEDYFHRDGENFRWDIFEPVEQRNMGYARYVFSYGSRLPDFQEQRAIFEGVAICQLRDGRISDYREVATATTGLALMGFSSNKISKFIAREADALVKRPESASHLAASTRRS</sequence>
<reference evidence="2" key="1">
    <citation type="submission" date="2015-10" db="EMBL/GenBank/DDBJ databases">
        <authorList>
            <person name="Gilbert D.G."/>
        </authorList>
    </citation>
    <scope>NUCLEOTIDE SEQUENCE</scope>
</reference>
<dbReference type="AlphaFoldDB" id="A0A160TYI8"/>
<organism evidence="2">
    <name type="scientific">hydrothermal vent metagenome</name>
    <dbReference type="NCBI Taxonomy" id="652676"/>
    <lineage>
        <taxon>unclassified sequences</taxon>
        <taxon>metagenomes</taxon>
        <taxon>ecological metagenomes</taxon>
    </lineage>
</organism>
<name>A0A160TYI8_9ZZZZ</name>
<dbReference type="EMBL" id="CZRL01000124">
    <property type="protein sequence ID" value="CUS55214.1"/>
    <property type="molecule type" value="Genomic_DNA"/>
</dbReference>
<dbReference type="InterPro" id="IPR032710">
    <property type="entry name" value="NTF2-like_dom_sf"/>
</dbReference>
<dbReference type="InterPro" id="IPR037401">
    <property type="entry name" value="SnoaL-like"/>
</dbReference>
<feature type="domain" description="SnoaL-like" evidence="1">
    <location>
        <begin position="9"/>
        <end position="111"/>
    </location>
</feature>
<accession>A0A160TYI8</accession>
<protein>
    <recommendedName>
        <fullName evidence="1">SnoaL-like domain-containing protein</fullName>
    </recommendedName>
</protein>
<evidence type="ECO:0000313" key="2">
    <source>
        <dbReference type="EMBL" id="CUS55214.1"/>
    </source>
</evidence>
<dbReference type="Pfam" id="PF12680">
    <property type="entry name" value="SnoaL_2"/>
    <property type="match status" value="1"/>
</dbReference>
<dbReference type="Gene3D" id="3.10.450.50">
    <property type="match status" value="1"/>
</dbReference>
<gene>
    <name evidence="2" type="ORF">MGWOODY_XGa433</name>
</gene>